<evidence type="ECO:0000256" key="3">
    <source>
        <dbReference type="ARBA" id="ARBA00022676"/>
    </source>
</evidence>
<keyword evidence="5" id="KW-0812">Transmembrane</keyword>
<keyword evidence="7" id="KW-1185">Reference proteome</keyword>
<keyword evidence="5" id="KW-0961">Cell wall biogenesis/degradation</keyword>
<sequence length="554" mass="62975">MLSKFSSAVELSSEIRTIAVEEEELKALFGVALPHCGVIGFKEFIKVKVASRRVSYRMLFYSLLFFTFLLRFVFVLTQVDGIDGENKCSTIGCLGKKLGPRILGRRRESTVPEVIYQTLDEPLGKHELQGRFDIPQTLEEFMTEMKKGGYDAKTFAVKLREMVTLMEERTRLAKIQEYLYRHVASSSIPKELHCLSLSLANEHTNNAAARLQLPAAELVPALVDNSYFHFVLASDNVLAASVVATSLVRNFLRPQKVVLHIITDRKTYYPMQAWFSLHSLSPAIIEVKALHHFDWFTKGKVPVLEAMEKDQKVRSQFRGGSSAIVANATEKPKVIAAKLQALSPKYNSVMNHIRIHLPELFPSLNKVVFLDDDIVVQTDLSPLWDIEMNGKVNGAVETCTGEDKFVMSKKLKSYLNFSHPLISKNFNPNECAWAYGMNIFDLEAWRKTNISNIYHYWVEQNIKSDLSLWQLGTLPPGLIAFHGHVHVIDPFWHMLGLGYQENTSFADAESAGVVHYNGRAKPWLEIAFPQLRKLWTKYVDFSDKFIKSCHIRAS</sequence>
<proteinExistence type="inferred from homology"/>
<accession>A0AA86SWF6</accession>
<dbReference type="EC" id="2.4.1.-" evidence="5"/>
<comment type="pathway">
    <text evidence="1 5">Glycan metabolism; pectin biosynthesis.</text>
</comment>
<dbReference type="Pfam" id="PF01501">
    <property type="entry name" value="Glyco_transf_8"/>
    <property type="match status" value="1"/>
</dbReference>
<keyword evidence="4" id="KW-0808">Transferase</keyword>
<keyword evidence="5" id="KW-1133">Transmembrane helix</keyword>
<organism evidence="6 7">
    <name type="scientific">Sphenostylis stenocarpa</name>
    <dbReference type="NCBI Taxonomy" id="92480"/>
    <lineage>
        <taxon>Eukaryota</taxon>
        <taxon>Viridiplantae</taxon>
        <taxon>Streptophyta</taxon>
        <taxon>Embryophyta</taxon>
        <taxon>Tracheophyta</taxon>
        <taxon>Spermatophyta</taxon>
        <taxon>Magnoliopsida</taxon>
        <taxon>eudicotyledons</taxon>
        <taxon>Gunneridae</taxon>
        <taxon>Pentapetalae</taxon>
        <taxon>rosids</taxon>
        <taxon>fabids</taxon>
        <taxon>Fabales</taxon>
        <taxon>Fabaceae</taxon>
        <taxon>Papilionoideae</taxon>
        <taxon>50 kb inversion clade</taxon>
        <taxon>NPAAA clade</taxon>
        <taxon>indigoferoid/millettioid clade</taxon>
        <taxon>Phaseoleae</taxon>
        <taxon>Sphenostylis</taxon>
    </lineage>
</organism>
<evidence type="ECO:0000313" key="7">
    <source>
        <dbReference type="Proteomes" id="UP001189624"/>
    </source>
</evidence>
<comment type="subcellular location">
    <subcellularLocation>
        <location evidence="5">Golgi apparatus membrane</location>
        <topology evidence="5">Single-pass type II membrane protein</topology>
    </subcellularLocation>
</comment>
<dbReference type="Proteomes" id="UP001189624">
    <property type="component" value="Chromosome 5"/>
</dbReference>
<evidence type="ECO:0000256" key="4">
    <source>
        <dbReference type="ARBA" id="ARBA00022679"/>
    </source>
</evidence>
<evidence type="ECO:0000313" key="6">
    <source>
        <dbReference type="EMBL" id="CAJ1956806.1"/>
    </source>
</evidence>
<evidence type="ECO:0000256" key="2">
    <source>
        <dbReference type="ARBA" id="ARBA00006351"/>
    </source>
</evidence>
<keyword evidence="5" id="KW-0472">Membrane</keyword>
<dbReference type="InterPro" id="IPR029993">
    <property type="entry name" value="GAUT"/>
</dbReference>
<dbReference type="PANTHER" id="PTHR32116:SF63">
    <property type="entry name" value="GALACTURONOSYLTRANSFERASE 12-RELATED"/>
    <property type="match status" value="1"/>
</dbReference>
<dbReference type="GO" id="GO:0000139">
    <property type="term" value="C:Golgi membrane"/>
    <property type="evidence" value="ECO:0007669"/>
    <property type="project" value="UniProtKB-SubCell"/>
</dbReference>
<dbReference type="InterPro" id="IPR002495">
    <property type="entry name" value="Glyco_trans_8"/>
</dbReference>
<keyword evidence="3 5" id="KW-0328">Glycosyltransferase</keyword>
<dbReference type="InterPro" id="IPR029044">
    <property type="entry name" value="Nucleotide-diphossugar_trans"/>
</dbReference>
<comment type="similarity">
    <text evidence="2 5">Belongs to the glycosyltransferase 8 family.</text>
</comment>
<evidence type="ECO:0000256" key="1">
    <source>
        <dbReference type="ARBA" id="ARBA00004877"/>
    </source>
</evidence>
<dbReference type="SUPFAM" id="SSF53448">
    <property type="entry name" value="Nucleotide-diphospho-sugar transferases"/>
    <property type="match status" value="1"/>
</dbReference>
<name>A0AA86SWF6_9FABA</name>
<dbReference type="EMBL" id="OY731402">
    <property type="protein sequence ID" value="CAJ1956806.1"/>
    <property type="molecule type" value="Genomic_DNA"/>
</dbReference>
<keyword evidence="5" id="KW-0333">Golgi apparatus</keyword>
<dbReference type="PANTHER" id="PTHR32116">
    <property type="entry name" value="GALACTURONOSYLTRANSFERASE 4-RELATED"/>
    <property type="match status" value="1"/>
</dbReference>
<gene>
    <name evidence="6" type="ORF">AYBTSS11_LOCUS16861</name>
</gene>
<evidence type="ECO:0000256" key="5">
    <source>
        <dbReference type="RuleBase" id="RU362027"/>
    </source>
</evidence>
<protein>
    <recommendedName>
        <fullName evidence="5">Hexosyltransferase</fullName>
        <ecNumber evidence="5">2.4.1.-</ecNumber>
    </recommendedName>
</protein>
<dbReference type="Gramene" id="rna-AYBTSS11_LOCUS16861">
    <property type="protein sequence ID" value="CAJ1956806.1"/>
    <property type="gene ID" value="gene-AYBTSS11_LOCUS16861"/>
</dbReference>
<reference evidence="6" key="1">
    <citation type="submission" date="2023-10" db="EMBL/GenBank/DDBJ databases">
        <authorList>
            <person name="Domelevo Entfellner J.-B."/>
        </authorList>
    </citation>
    <scope>NUCLEOTIDE SEQUENCE</scope>
</reference>
<dbReference type="Gene3D" id="3.90.550.10">
    <property type="entry name" value="Spore Coat Polysaccharide Biosynthesis Protein SpsA, Chain A"/>
    <property type="match status" value="1"/>
</dbReference>
<dbReference type="GO" id="GO:0047262">
    <property type="term" value="F:polygalacturonate 4-alpha-galacturonosyltransferase activity"/>
    <property type="evidence" value="ECO:0007669"/>
    <property type="project" value="InterPro"/>
</dbReference>
<dbReference type="AlphaFoldDB" id="A0AA86SWF6"/>
<dbReference type="CDD" id="cd06429">
    <property type="entry name" value="GT8_like_1"/>
    <property type="match status" value="1"/>
</dbReference>
<dbReference type="GO" id="GO:0071555">
    <property type="term" value="P:cell wall organization"/>
    <property type="evidence" value="ECO:0007669"/>
    <property type="project" value="UniProtKB-KW"/>
</dbReference>
<feature type="transmembrane region" description="Helical" evidence="5">
    <location>
        <begin position="58"/>
        <end position="79"/>
    </location>
</feature>